<dbReference type="GO" id="GO:0008821">
    <property type="term" value="F:crossover junction DNA endonuclease activity"/>
    <property type="evidence" value="ECO:0007669"/>
    <property type="project" value="InterPro"/>
</dbReference>
<dbReference type="PANTHER" id="PTHR13451">
    <property type="entry name" value="CLASS II CROSSOVER JUNCTION ENDONUCLEASE MUS81"/>
    <property type="match status" value="1"/>
</dbReference>
<dbReference type="SUPFAM" id="SSF47781">
    <property type="entry name" value="RuvA domain 2-like"/>
    <property type="match status" value="1"/>
</dbReference>
<dbReference type="SMART" id="SM00278">
    <property type="entry name" value="HhH1"/>
    <property type="match status" value="2"/>
</dbReference>
<dbReference type="Pfam" id="PF02732">
    <property type="entry name" value="ERCC4"/>
    <property type="match status" value="1"/>
</dbReference>
<name>A0A2K8U873_9GAMM</name>
<dbReference type="Gene3D" id="3.40.50.10130">
    <property type="match status" value="1"/>
</dbReference>
<dbReference type="GO" id="GO:0006308">
    <property type="term" value="P:DNA catabolic process"/>
    <property type="evidence" value="ECO:0007669"/>
    <property type="project" value="InterPro"/>
</dbReference>
<accession>A0A2K8U873</accession>
<dbReference type="GO" id="GO:0000727">
    <property type="term" value="P:double-strand break repair via break-induced replication"/>
    <property type="evidence" value="ECO:0007669"/>
    <property type="project" value="TreeGrafter"/>
</dbReference>
<protein>
    <submittedName>
        <fullName evidence="4">Nuclease</fullName>
    </submittedName>
</protein>
<dbReference type="Proteomes" id="UP000232638">
    <property type="component" value="Chromosome"/>
</dbReference>
<dbReference type="Pfam" id="PF14520">
    <property type="entry name" value="HHH_5"/>
    <property type="match status" value="1"/>
</dbReference>
<dbReference type="GO" id="GO:0048476">
    <property type="term" value="C:Holliday junction resolvase complex"/>
    <property type="evidence" value="ECO:0007669"/>
    <property type="project" value="TreeGrafter"/>
</dbReference>
<gene>
    <name evidence="4" type="ORF">THSYN_12770</name>
</gene>
<dbReference type="GO" id="GO:0003677">
    <property type="term" value="F:DNA binding"/>
    <property type="evidence" value="ECO:0007669"/>
    <property type="project" value="InterPro"/>
</dbReference>
<feature type="domain" description="Helix-hairpin-helix DNA-binding motif class 1" evidence="2">
    <location>
        <begin position="193"/>
        <end position="212"/>
    </location>
</feature>
<dbReference type="RefSeq" id="WP_100919504.1">
    <property type="nucleotide sequence ID" value="NZ_CP020370.1"/>
</dbReference>
<keyword evidence="1" id="KW-0378">Hydrolase</keyword>
<organism evidence="4 5">
    <name type="scientific">Candidatus Thiodictyon syntrophicum</name>
    <dbReference type="NCBI Taxonomy" id="1166950"/>
    <lineage>
        <taxon>Bacteria</taxon>
        <taxon>Pseudomonadati</taxon>
        <taxon>Pseudomonadota</taxon>
        <taxon>Gammaproteobacteria</taxon>
        <taxon>Chromatiales</taxon>
        <taxon>Chromatiaceae</taxon>
        <taxon>Thiodictyon</taxon>
    </lineage>
</organism>
<dbReference type="EMBL" id="CP020370">
    <property type="protein sequence ID" value="AUB81747.1"/>
    <property type="molecule type" value="Genomic_DNA"/>
</dbReference>
<dbReference type="AlphaFoldDB" id="A0A2K8U873"/>
<feature type="domain" description="Helix-hairpin-helix DNA-binding motif class 1" evidence="2">
    <location>
        <begin position="161"/>
        <end position="180"/>
    </location>
</feature>
<dbReference type="InterPro" id="IPR010994">
    <property type="entry name" value="RuvA_2-like"/>
</dbReference>
<dbReference type="PANTHER" id="PTHR13451:SF0">
    <property type="entry name" value="CROSSOVER JUNCTION ENDONUCLEASE MUS81"/>
    <property type="match status" value="1"/>
</dbReference>
<dbReference type="SMART" id="SM00891">
    <property type="entry name" value="ERCC4"/>
    <property type="match status" value="1"/>
</dbReference>
<keyword evidence="5" id="KW-1185">Reference proteome</keyword>
<dbReference type="InterPro" id="IPR003583">
    <property type="entry name" value="Hlx-hairpin-Hlx_DNA-bd_motif"/>
</dbReference>
<evidence type="ECO:0000256" key="1">
    <source>
        <dbReference type="ARBA" id="ARBA00022801"/>
    </source>
</evidence>
<evidence type="ECO:0000313" key="5">
    <source>
        <dbReference type="Proteomes" id="UP000232638"/>
    </source>
</evidence>
<dbReference type="SUPFAM" id="SSF52980">
    <property type="entry name" value="Restriction endonuclease-like"/>
    <property type="match status" value="1"/>
</dbReference>
<evidence type="ECO:0000313" key="4">
    <source>
        <dbReference type="EMBL" id="AUB81747.1"/>
    </source>
</evidence>
<dbReference type="KEGG" id="tsy:THSYN_12770"/>
<dbReference type="InterPro" id="IPR006166">
    <property type="entry name" value="ERCC4_domain"/>
</dbReference>
<evidence type="ECO:0000259" key="2">
    <source>
        <dbReference type="SMART" id="SM00278"/>
    </source>
</evidence>
<proteinExistence type="predicted"/>
<dbReference type="InterPro" id="IPR033309">
    <property type="entry name" value="Mus81"/>
</dbReference>
<dbReference type="Gene3D" id="1.10.150.20">
    <property type="entry name" value="5' to 3' exonuclease, C-terminal subdomain"/>
    <property type="match status" value="1"/>
</dbReference>
<sequence>MAASQIFAVIVDDREAAGAVLETLRRRADVVTRVERLPLGDYLVDEALLFERKTLPDLVASIKDGRLFSQGLRLANAPLRTALILEGTTRDLGECRMHREAIQGALIALTLFLGIPLLRSMDAQETAGLMLFAARQARTFATGALPRKGLRPRGKARVQQRILQGLPGIGPARAKGLLERFGTIEAVMAAPAADLATVPGIGERTAKLIRWAVAEHAATYGPAEVSDPDWPL</sequence>
<dbReference type="OrthoDB" id="837865at2"/>
<reference evidence="4 5" key="1">
    <citation type="submission" date="2017-03" db="EMBL/GenBank/DDBJ databases">
        <title>Complete genome sequence of Candidatus 'Thiodictyon syntrophicum' sp. nov. strain Cad16T, a photolithoautotroph purple sulfur bacterium isolated from an alpine meromictic lake.</title>
        <authorList>
            <person name="Luedin S.M."/>
            <person name="Pothier J.F."/>
            <person name="Danza F."/>
            <person name="Storelli N."/>
            <person name="Wittwer M."/>
            <person name="Tonolla M."/>
        </authorList>
    </citation>
    <scope>NUCLEOTIDE SEQUENCE [LARGE SCALE GENOMIC DNA]</scope>
    <source>
        <strain evidence="4 5">Cad16T</strain>
    </source>
</reference>
<dbReference type="InterPro" id="IPR011335">
    <property type="entry name" value="Restrct_endonuc-II-like"/>
</dbReference>
<feature type="domain" description="ERCC4" evidence="3">
    <location>
        <begin position="8"/>
        <end position="89"/>
    </location>
</feature>
<dbReference type="GO" id="GO:0048257">
    <property type="term" value="F:3'-flap endonuclease activity"/>
    <property type="evidence" value="ECO:0007669"/>
    <property type="project" value="TreeGrafter"/>
</dbReference>
<dbReference type="CDD" id="cd20075">
    <property type="entry name" value="XPF_nuclease_XPF_arch"/>
    <property type="match status" value="1"/>
</dbReference>
<evidence type="ECO:0000259" key="3">
    <source>
        <dbReference type="SMART" id="SM00891"/>
    </source>
</evidence>